<keyword evidence="2" id="KW-1185">Reference proteome</keyword>
<evidence type="ECO:0000313" key="2">
    <source>
        <dbReference type="Proteomes" id="UP000735302"/>
    </source>
</evidence>
<organism evidence="1 2">
    <name type="scientific">Plakobranchus ocellatus</name>
    <dbReference type="NCBI Taxonomy" id="259542"/>
    <lineage>
        <taxon>Eukaryota</taxon>
        <taxon>Metazoa</taxon>
        <taxon>Spiralia</taxon>
        <taxon>Lophotrochozoa</taxon>
        <taxon>Mollusca</taxon>
        <taxon>Gastropoda</taxon>
        <taxon>Heterobranchia</taxon>
        <taxon>Euthyneura</taxon>
        <taxon>Panpulmonata</taxon>
        <taxon>Sacoglossa</taxon>
        <taxon>Placobranchoidea</taxon>
        <taxon>Plakobranchidae</taxon>
        <taxon>Plakobranchus</taxon>
    </lineage>
</organism>
<accession>A0AAV3Z165</accession>
<protein>
    <submittedName>
        <fullName evidence="1">Uncharacterized protein</fullName>
    </submittedName>
</protein>
<dbReference type="AlphaFoldDB" id="A0AAV3Z165"/>
<gene>
    <name evidence="1" type="ORF">PoB_001464900</name>
</gene>
<dbReference type="Proteomes" id="UP000735302">
    <property type="component" value="Unassembled WGS sequence"/>
</dbReference>
<reference evidence="1 2" key="1">
    <citation type="journal article" date="2021" name="Elife">
        <title>Chloroplast acquisition without the gene transfer in kleptoplastic sea slugs, Plakobranchus ocellatus.</title>
        <authorList>
            <person name="Maeda T."/>
            <person name="Takahashi S."/>
            <person name="Yoshida T."/>
            <person name="Shimamura S."/>
            <person name="Takaki Y."/>
            <person name="Nagai Y."/>
            <person name="Toyoda A."/>
            <person name="Suzuki Y."/>
            <person name="Arimoto A."/>
            <person name="Ishii H."/>
            <person name="Satoh N."/>
            <person name="Nishiyama T."/>
            <person name="Hasebe M."/>
            <person name="Maruyama T."/>
            <person name="Minagawa J."/>
            <person name="Obokata J."/>
            <person name="Shigenobu S."/>
        </authorList>
    </citation>
    <scope>NUCLEOTIDE SEQUENCE [LARGE SCALE GENOMIC DNA]</scope>
</reference>
<dbReference type="EMBL" id="BLXT01001839">
    <property type="protein sequence ID" value="GFN88143.1"/>
    <property type="molecule type" value="Genomic_DNA"/>
</dbReference>
<evidence type="ECO:0000313" key="1">
    <source>
        <dbReference type="EMBL" id="GFN88143.1"/>
    </source>
</evidence>
<proteinExistence type="predicted"/>
<name>A0AAV3Z165_9GAST</name>
<comment type="caution">
    <text evidence="1">The sequence shown here is derived from an EMBL/GenBank/DDBJ whole genome shotgun (WGS) entry which is preliminary data.</text>
</comment>
<sequence>MFQRKLWINSSSTKKVKTNKKGMVGYTLIELPMPMSSDMTICGYRQRLVALLHLTRNEMLAVCKRKKTIFDLVTMTMMCHLLFKGPSVIACFKRETYNNNMKDIPVNRDYMYCKRLTVKAMRLNPRISGVTL</sequence>